<keyword evidence="2 3" id="KW-0067">ATP-binding</keyword>
<dbReference type="GO" id="GO:0005524">
    <property type="term" value="F:ATP binding"/>
    <property type="evidence" value="ECO:0007669"/>
    <property type="project" value="UniProtKB-UniRule"/>
</dbReference>
<keyword evidence="1 3" id="KW-0547">Nucleotide-binding</keyword>
<dbReference type="Gene3D" id="3.40.1350.10">
    <property type="match status" value="1"/>
</dbReference>
<dbReference type="AlphaFoldDB" id="A0A1G2UF17"/>
<dbReference type="SUPFAM" id="SSF52980">
    <property type="entry name" value="Restriction endonuclease-like"/>
    <property type="match status" value="1"/>
</dbReference>
<comment type="caution">
    <text evidence="5">The sequence shown here is derived from an EMBL/GenBank/DDBJ whole genome shotgun (WGS) entry which is preliminary data.</text>
</comment>
<sequence length="284" mass="31629">MIQPVKQIMIIKANGKREAFEPEKLRFSLLKSGATEKMAEDVLSHISLELGGDMTTSEIYKHAFSVLKKASKPVARSYSLRRAITDLGPSGFPFEDFVAEVLKAKGFRCETRQVVLGGCVPHEVDVVAYNDKKLIMVEAKFHNELGIKSDLKIALYIKARFDDLQENVFNYGGVDRSITDSWLVTNTKFSSTAIHYGVCKNLTMIGWNYPEEGNLQDMIESESLHPITCLNSLSKANKKILLGAGVVLCSNIKDNPEFLSKFLGTTFDSRPVINEINELLSKAS</sequence>
<feature type="domain" description="ATP-cone" evidence="4">
    <location>
        <begin position="8"/>
        <end position="89"/>
    </location>
</feature>
<evidence type="ECO:0000256" key="3">
    <source>
        <dbReference type="PROSITE-ProRule" id="PRU00492"/>
    </source>
</evidence>
<evidence type="ECO:0000259" key="4">
    <source>
        <dbReference type="PROSITE" id="PS51161"/>
    </source>
</evidence>
<evidence type="ECO:0000313" key="6">
    <source>
        <dbReference type="Proteomes" id="UP000177096"/>
    </source>
</evidence>
<evidence type="ECO:0000256" key="2">
    <source>
        <dbReference type="ARBA" id="ARBA00022840"/>
    </source>
</evidence>
<evidence type="ECO:0000313" key="5">
    <source>
        <dbReference type="EMBL" id="OHB08043.1"/>
    </source>
</evidence>
<dbReference type="EMBL" id="MHWM01000032">
    <property type="protein sequence ID" value="OHB08043.1"/>
    <property type="molecule type" value="Genomic_DNA"/>
</dbReference>
<gene>
    <name evidence="5" type="ORF">A3I86_01550</name>
</gene>
<dbReference type="GO" id="GO:0003676">
    <property type="term" value="F:nucleic acid binding"/>
    <property type="evidence" value="ECO:0007669"/>
    <property type="project" value="InterPro"/>
</dbReference>
<evidence type="ECO:0000256" key="1">
    <source>
        <dbReference type="ARBA" id="ARBA00022741"/>
    </source>
</evidence>
<dbReference type="PROSITE" id="PS51161">
    <property type="entry name" value="ATP_CONE"/>
    <property type="match status" value="1"/>
</dbReference>
<name>A0A1G2UF17_9BACT</name>
<organism evidence="5 6">
    <name type="scientific">Candidatus Zambryskibacteria bacterium RIFCSPLOWO2_02_FULL_39_14</name>
    <dbReference type="NCBI Taxonomy" id="1802769"/>
    <lineage>
        <taxon>Bacteria</taxon>
        <taxon>Candidatus Zambryskiibacteriota</taxon>
    </lineage>
</organism>
<dbReference type="InterPro" id="IPR011856">
    <property type="entry name" value="tRNA_endonuc-like_dom_sf"/>
</dbReference>
<proteinExistence type="predicted"/>
<accession>A0A1G2UF17</accession>
<dbReference type="Pfam" id="PF03477">
    <property type="entry name" value="ATP-cone"/>
    <property type="match status" value="1"/>
</dbReference>
<dbReference type="InterPro" id="IPR005144">
    <property type="entry name" value="ATP-cone_dom"/>
</dbReference>
<dbReference type="InterPro" id="IPR011335">
    <property type="entry name" value="Restrct_endonuc-II-like"/>
</dbReference>
<protein>
    <recommendedName>
        <fullName evidence="4">ATP-cone domain-containing protein</fullName>
    </recommendedName>
</protein>
<reference evidence="5 6" key="1">
    <citation type="journal article" date="2016" name="Nat. Commun.">
        <title>Thousands of microbial genomes shed light on interconnected biogeochemical processes in an aquifer system.</title>
        <authorList>
            <person name="Anantharaman K."/>
            <person name="Brown C.T."/>
            <person name="Hug L.A."/>
            <person name="Sharon I."/>
            <person name="Castelle C.J."/>
            <person name="Probst A.J."/>
            <person name="Thomas B.C."/>
            <person name="Singh A."/>
            <person name="Wilkins M.J."/>
            <person name="Karaoz U."/>
            <person name="Brodie E.L."/>
            <person name="Williams K.H."/>
            <person name="Hubbard S.S."/>
            <person name="Banfield J.F."/>
        </authorList>
    </citation>
    <scope>NUCLEOTIDE SEQUENCE [LARGE SCALE GENOMIC DNA]</scope>
</reference>
<dbReference type="Proteomes" id="UP000177096">
    <property type="component" value="Unassembled WGS sequence"/>
</dbReference>